<comment type="similarity">
    <text evidence="2">Belongs to the ABC transporter superfamily. ABCB family. Multidrug resistance exporter (TC 3.A.1.201) subfamily.</text>
</comment>
<dbReference type="InterPro" id="IPR036640">
    <property type="entry name" value="ABC1_TM_sf"/>
</dbReference>
<evidence type="ECO:0000256" key="10">
    <source>
        <dbReference type="ARBA" id="ARBA00022989"/>
    </source>
</evidence>
<sequence>MVMNFGFLFHNRMKYIVNSSIKEELKIEKEKEDSIPYWKLFRYATLLDWTYIFIGVICTIITGGCMPFFFTLFGQATDDIISYVTATENANLTDSATIVLEEKLYSDISIFSIKSICLAMLTLLFQYMAGVLFSYSSLRQVFKIRQKFLESTLYNDITWFDMNKTGDFTTGFSENLGKIEEGIGEKVGVLLIMETMFVIGIVWSFLLGWKLTLVCLVSSPVVAVVMAILTWVSTKFTKREMDSYSQAGCIAEEVLSSIRTVVAYNGQNKEVERYTVHLEDAKKNNIRTSIFTAIATALQWFLVYASCAPSLWYGVKLIIQERDLPAEDITYTPGVVVTIFFNTLLASWNFVSGGPYLQTCAEACGAANKIFQVLDCRPKINVSLKLGIKLNNVKGEIVFRNIRFRYPSRPDVKILNGLSFTIKPGETVAFVGNSGSGKSTCIQLVQRFYDPDSGEILIDGREMKELNLRWLRSKIGVVGQEPALFATTIAENIRYGKSSATQEEIERAAEKAKIHKFIKSLPNSYDSVIGERGTQLSGGQKQRIAIARALIREPSILLLDEATSALDTTSEAEVQSALDSVTGQCTTIIVAHRLSTVRNADRIFVLHEGQIVEDGSYQELISKKGVFFDLVKFQRTSDEKTTTSDAEIEYFKGDSITETDGTESYMKMSEFVRIQNNEEKKRGTMNVLLDILKMNKPEWIYILIGCLASFIVSAGLPVYSLLFGDIIGIFSNENVDELREATESICIFFIVLGFVTGLGYLIQIYAFGVAGENLTFRVRNLMFSTMLKQEMGWFDRKDNGIGALCSKLSNEAASIQAASGMPLGTLLNSLSTLLIANVLALYYQWKLALVMLAIFPFVLVSIYYEQKVQQGNSDYRQRKLQKSARIAVEAIGNIRTVVSLGCEKIFLTQYTDELLPYIVSAKRKSHSRSFIMGLAKSLMFVAYAIGLFYGCKLIIDENINYGIIFKVAEIAIAGSWAIGNTFAFAPNFKNGLEAATRMFAFLKRSPEIQNVSNASKDRWEMGNIQCSSIHFSYPTRPELPVLKGLDLSVLAGKTVALVGSSGCGKSTIIQLLERFYNSSSGHIRVDGTDIVTMDLDHIRAHFGIVSQEPNLFDRTISENIAYGDNQRNISMNEIVEAAKKANIHNFVASLPQGYETRVGAKGTQLSGGQKQRIAIARALIRNPRVLLLDEATSALDNESEKIVQEALDEAKEGRTCITIAHRLTTVQDADVICVIDKGKVVEMGKHHELLERKGHYFTFYNLQNKPKNVK</sequence>
<evidence type="ECO:0000256" key="7">
    <source>
        <dbReference type="ARBA" id="ARBA00022741"/>
    </source>
</evidence>
<dbReference type="PANTHER" id="PTHR43394:SF27">
    <property type="entry name" value="ATP-DEPENDENT TRANSLOCASE ABCB1-LIKE"/>
    <property type="match status" value="1"/>
</dbReference>
<feature type="transmembrane region" description="Helical" evidence="14">
    <location>
        <begin position="49"/>
        <end position="70"/>
    </location>
</feature>
<gene>
    <name evidence="17" type="ORF">HHI36_019505</name>
</gene>
<evidence type="ECO:0000256" key="14">
    <source>
        <dbReference type="SAM" id="Phobius"/>
    </source>
</evidence>
<evidence type="ECO:0000256" key="8">
    <source>
        <dbReference type="ARBA" id="ARBA00022840"/>
    </source>
</evidence>
<dbReference type="GO" id="GO:0016020">
    <property type="term" value="C:membrane"/>
    <property type="evidence" value="ECO:0007669"/>
    <property type="project" value="UniProtKB-SubCell"/>
</dbReference>
<name>A0ABD2P3Y3_9CUCU</name>
<reference evidence="17 18" key="1">
    <citation type="journal article" date="2021" name="BMC Biol.">
        <title>Horizontally acquired antibacterial genes associated with adaptive radiation of ladybird beetles.</title>
        <authorList>
            <person name="Li H.S."/>
            <person name="Tang X.F."/>
            <person name="Huang Y.H."/>
            <person name="Xu Z.Y."/>
            <person name="Chen M.L."/>
            <person name="Du X.Y."/>
            <person name="Qiu B.Y."/>
            <person name="Chen P.T."/>
            <person name="Zhang W."/>
            <person name="Slipinski A."/>
            <person name="Escalona H.E."/>
            <person name="Waterhouse R.M."/>
            <person name="Zwick A."/>
            <person name="Pang H."/>
        </authorList>
    </citation>
    <scope>NUCLEOTIDE SEQUENCE [LARGE SCALE GENOMIC DNA]</scope>
    <source>
        <strain evidence="17">SYSU2018</strain>
    </source>
</reference>
<dbReference type="InterPro" id="IPR011527">
    <property type="entry name" value="ABC1_TM_dom"/>
</dbReference>
<evidence type="ECO:0000256" key="12">
    <source>
        <dbReference type="ARBA" id="ARBA00023180"/>
    </source>
</evidence>
<comment type="caution">
    <text evidence="17">The sequence shown here is derived from an EMBL/GenBank/DDBJ whole genome shotgun (WGS) entry which is preliminary data.</text>
</comment>
<keyword evidence="10 14" id="KW-1133">Transmembrane helix</keyword>
<feature type="transmembrane region" description="Helical" evidence="14">
    <location>
        <begin position="843"/>
        <end position="864"/>
    </location>
</feature>
<feature type="transmembrane region" description="Helical" evidence="14">
    <location>
        <begin position="110"/>
        <end position="135"/>
    </location>
</feature>
<feature type="transmembrane region" description="Helical" evidence="14">
    <location>
        <begin position="211"/>
        <end position="232"/>
    </location>
</feature>
<dbReference type="FunFam" id="3.40.50.300:FF:000205">
    <property type="entry name" value="ABC transporter B family member 4"/>
    <property type="match status" value="1"/>
</dbReference>
<evidence type="ECO:0000256" key="5">
    <source>
        <dbReference type="ARBA" id="ARBA00022692"/>
    </source>
</evidence>
<evidence type="ECO:0000256" key="6">
    <source>
        <dbReference type="ARBA" id="ARBA00022737"/>
    </source>
</evidence>
<organism evidence="17 18">
    <name type="scientific">Cryptolaemus montrouzieri</name>
    <dbReference type="NCBI Taxonomy" id="559131"/>
    <lineage>
        <taxon>Eukaryota</taxon>
        <taxon>Metazoa</taxon>
        <taxon>Ecdysozoa</taxon>
        <taxon>Arthropoda</taxon>
        <taxon>Hexapoda</taxon>
        <taxon>Insecta</taxon>
        <taxon>Pterygota</taxon>
        <taxon>Neoptera</taxon>
        <taxon>Endopterygota</taxon>
        <taxon>Coleoptera</taxon>
        <taxon>Polyphaga</taxon>
        <taxon>Cucujiformia</taxon>
        <taxon>Coccinelloidea</taxon>
        <taxon>Coccinellidae</taxon>
        <taxon>Scymninae</taxon>
        <taxon>Scymnini</taxon>
        <taxon>Cryptolaemus</taxon>
    </lineage>
</organism>
<feature type="domain" description="ABC transmembrane type-1" evidence="16">
    <location>
        <begin position="53"/>
        <end position="362"/>
    </location>
</feature>
<dbReference type="Pfam" id="PF00005">
    <property type="entry name" value="ABC_tran"/>
    <property type="match status" value="2"/>
</dbReference>
<dbReference type="GO" id="GO:0097254">
    <property type="term" value="P:renal tubular secretion"/>
    <property type="evidence" value="ECO:0007669"/>
    <property type="project" value="UniProtKB-ARBA"/>
</dbReference>
<evidence type="ECO:0000256" key="13">
    <source>
        <dbReference type="ARBA" id="ARBA00034018"/>
    </source>
</evidence>
<evidence type="ECO:0000256" key="3">
    <source>
        <dbReference type="ARBA" id="ARBA00012191"/>
    </source>
</evidence>
<evidence type="ECO:0000259" key="16">
    <source>
        <dbReference type="PROSITE" id="PS50929"/>
    </source>
</evidence>
<keyword evidence="11 14" id="KW-0472">Membrane</keyword>
<dbReference type="InterPro" id="IPR017871">
    <property type="entry name" value="ABC_transporter-like_CS"/>
</dbReference>
<dbReference type="InterPro" id="IPR039421">
    <property type="entry name" value="Type_1_exporter"/>
</dbReference>
<dbReference type="GO" id="GO:0017085">
    <property type="term" value="P:response to insecticide"/>
    <property type="evidence" value="ECO:0007669"/>
    <property type="project" value="UniProtKB-ARBA"/>
</dbReference>
<dbReference type="CDD" id="cd03249">
    <property type="entry name" value="ABC_MTABC3_MDL1_MDL2"/>
    <property type="match status" value="2"/>
</dbReference>
<evidence type="ECO:0000313" key="17">
    <source>
        <dbReference type="EMBL" id="KAL3285401.1"/>
    </source>
</evidence>
<comment type="catalytic activity">
    <reaction evidence="13">
        <text>ATP + H2O + xenobioticSide 1 = ADP + phosphate + xenobioticSide 2.</text>
        <dbReference type="EC" id="7.6.2.2"/>
    </reaction>
</comment>
<protein>
    <recommendedName>
        <fullName evidence="3">ABC-type xenobiotic transporter</fullName>
        <ecNumber evidence="3">7.6.2.2</ecNumber>
    </recommendedName>
</protein>
<dbReference type="GO" id="GO:0005524">
    <property type="term" value="F:ATP binding"/>
    <property type="evidence" value="ECO:0007669"/>
    <property type="project" value="UniProtKB-KW"/>
</dbReference>
<dbReference type="SUPFAM" id="SSF52540">
    <property type="entry name" value="P-loop containing nucleoside triphosphate hydrolases"/>
    <property type="match status" value="2"/>
</dbReference>
<dbReference type="InterPro" id="IPR003439">
    <property type="entry name" value="ABC_transporter-like_ATP-bd"/>
</dbReference>
<dbReference type="EC" id="7.6.2.2" evidence="3"/>
<keyword evidence="8" id="KW-0067">ATP-binding</keyword>
<accession>A0ABD2P3Y3</accession>
<comment type="subcellular location">
    <subcellularLocation>
        <location evidence="1">Membrane</location>
        <topology evidence="1">Multi-pass membrane protein</topology>
    </subcellularLocation>
</comment>
<feature type="domain" description="ABC transporter" evidence="15">
    <location>
        <begin position="397"/>
        <end position="633"/>
    </location>
</feature>
<feature type="transmembrane region" description="Helical" evidence="14">
    <location>
        <begin position="290"/>
        <end position="315"/>
    </location>
</feature>
<dbReference type="Gene3D" id="1.20.1560.10">
    <property type="entry name" value="ABC transporter type 1, transmembrane domain"/>
    <property type="match status" value="1"/>
</dbReference>
<keyword evidence="12" id="KW-0325">Glycoprotein</keyword>
<dbReference type="CDD" id="cd18577">
    <property type="entry name" value="ABC_6TM_Pgp_ABCB1_D1_like"/>
    <property type="match status" value="1"/>
</dbReference>
<feature type="transmembrane region" description="Helical" evidence="14">
    <location>
        <begin position="930"/>
        <end position="950"/>
    </location>
</feature>
<keyword evidence="7" id="KW-0547">Nucleotide-binding</keyword>
<dbReference type="FunFam" id="1.20.1560.10:FF:000009">
    <property type="entry name" value="ABC transporter B family member 1"/>
    <property type="match status" value="1"/>
</dbReference>
<dbReference type="Pfam" id="PF00664">
    <property type="entry name" value="ABC_membrane"/>
    <property type="match status" value="2"/>
</dbReference>
<dbReference type="PROSITE" id="PS50893">
    <property type="entry name" value="ABC_TRANSPORTER_2"/>
    <property type="match status" value="2"/>
</dbReference>
<dbReference type="InterPro" id="IPR027417">
    <property type="entry name" value="P-loop_NTPase"/>
</dbReference>
<feature type="transmembrane region" description="Helical" evidence="14">
    <location>
        <begin position="187"/>
        <end position="205"/>
    </location>
</feature>
<proteinExistence type="inferred from homology"/>
<dbReference type="SUPFAM" id="SSF90123">
    <property type="entry name" value="ABC transporter transmembrane region"/>
    <property type="match status" value="2"/>
</dbReference>
<dbReference type="AlphaFoldDB" id="A0ABD2P3Y3"/>
<keyword evidence="9" id="KW-1278">Translocase</keyword>
<dbReference type="SMART" id="SM00382">
    <property type="entry name" value="AAA"/>
    <property type="match status" value="2"/>
</dbReference>
<keyword evidence="6" id="KW-0677">Repeat</keyword>
<evidence type="ECO:0000313" key="18">
    <source>
        <dbReference type="Proteomes" id="UP001516400"/>
    </source>
</evidence>
<dbReference type="PANTHER" id="PTHR43394">
    <property type="entry name" value="ATP-DEPENDENT PERMEASE MDL1, MITOCHONDRIAL"/>
    <property type="match status" value="1"/>
</dbReference>
<dbReference type="InterPro" id="IPR003593">
    <property type="entry name" value="AAA+_ATPase"/>
</dbReference>
<dbReference type="PROSITE" id="PS50929">
    <property type="entry name" value="ABC_TM1F"/>
    <property type="match status" value="2"/>
</dbReference>
<dbReference type="CDD" id="cd18578">
    <property type="entry name" value="ABC_6TM_Pgp_ABCB1_D2_like"/>
    <property type="match status" value="1"/>
</dbReference>
<evidence type="ECO:0000256" key="1">
    <source>
        <dbReference type="ARBA" id="ARBA00004141"/>
    </source>
</evidence>
<keyword evidence="5 14" id="KW-0812">Transmembrane</keyword>
<evidence type="ECO:0000256" key="2">
    <source>
        <dbReference type="ARBA" id="ARBA00007577"/>
    </source>
</evidence>
<dbReference type="GO" id="GO:0008559">
    <property type="term" value="F:ABC-type xenobiotic transporter activity"/>
    <property type="evidence" value="ECO:0007669"/>
    <property type="project" value="UniProtKB-EC"/>
</dbReference>
<evidence type="ECO:0000256" key="4">
    <source>
        <dbReference type="ARBA" id="ARBA00022448"/>
    </source>
</evidence>
<keyword evidence="18" id="KW-1185">Reference proteome</keyword>
<feature type="transmembrane region" description="Helical" evidence="14">
    <location>
        <begin position="745"/>
        <end position="767"/>
    </location>
</feature>
<evidence type="ECO:0000259" key="15">
    <source>
        <dbReference type="PROSITE" id="PS50893"/>
    </source>
</evidence>
<feature type="domain" description="ABC transmembrane type-1" evidence="16">
    <location>
        <begin position="703"/>
        <end position="990"/>
    </location>
</feature>
<dbReference type="FunFam" id="3.40.50.300:FF:000479">
    <property type="entry name" value="Multidrug resistance protein 1A"/>
    <property type="match status" value="1"/>
</dbReference>
<dbReference type="Proteomes" id="UP001516400">
    <property type="component" value="Unassembled WGS sequence"/>
</dbReference>
<evidence type="ECO:0000256" key="9">
    <source>
        <dbReference type="ARBA" id="ARBA00022967"/>
    </source>
</evidence>
<keyword evidence="4" id="KW-0813">Transport</keyword>
<dbReference type="PROSITE" id="PS00211">
    <property type="entry name" value="ABC_TRANSPORTER_1"/>
    <property type="match status" value="2"/>
</dbReference>
<feature type="transmembrane region" description="Helical" evidence="14">
    <location>
        <begin position="699"/>
        <end position="724"/>
    </location>
</feature>
<evidence type="ECO:0000256" key="11">
    <source>
        <dbReference type="ARBA" id="ARBA00023136"/>
    </source>
</evidence>
<dbReference type="Gene3D" id="3.40.50.300">
    <property type="entry name" value="P-loop containing nucleotide triphosphate hydrolases"/>
    <property type="match status" value="2"/>
</dbReference>
<dbReference type="EMBL" id="JABFTP020000165">
    <property type="protein sequence ID" value="KAL3285401.1"/>
    <property type="molecule type" value="Genomic_DNA"/>
</dbReference>
<feature type="domain" description="ABC transporter" evidence="15">
    <location>
        <begin position="1024"/>
        <end position="1262"/>
    </location>
</feature>